<keyword evidence="14" id="KW-1185">Reference proteome</keyword>
<dbReference type="CDD" id="cd16495">
    <property type="entry name" value="RING_CH-C4HC3_MARCH"/>
    <property type="match status" value="1"/>
</dbReference>
<keyword evidence="3 11" id="KW-0812">Transmembrane</keyword>
<comment type="caution">
    <text evidence="13">The sequence shown here is derived from an EMBL/GenBank/DDBJ whole genome shotgun (WGS) entry which is preliminary data.</text>
</comment>
<dbReference type="EMBL" id="JACEEZ010016923">
    <property type="protein sequence ID" value="KAG0717895.1"/>
    <property type="molecule type" value="Genomic_DNA"/>
</dbReference>
<evidence type="ECO:0000259" key="12">
    <source>
        <dbReference type="PROSITE" id="PS51292"/>
    </source>
</evidence>
<keyword evidence="9 11" id="KW-0472">Membrane</keyword>
<dbReference type="SMART" id="SM00744">
    <property type="entry name" value="RINGv"/>
    <property type="match status" value="1"/>
</dbReference>
<evidence type="ECO:0000256" key="3">
    <source>
        <dbReference type="ARBA" id="ARBA00022692"/>
    </source>
</evidence>
<keyword evidence="8 11" id="KW-1133">Transmembrane helix</keyword>
<evidence type="ECO:0000256" key="2">
    <source>
        <dbReference type="ARBA" id="ARBA00022679"/>
    </source>
</evidence>
<protein>
    <submittedName>
        <fullName evidence="13">E3 ubiquitin-protein ligase MARCH1</fullName>
    </submittedName>
</protein>
<evidence type="ECO:0000313" key="14">
    <source>
        <dbReference type="Proteomes" id="UP000770661"/>
    </source>
</evidence>
<evidence type="ECO:0000256" key="11">
    <source>
        <dbReference type="SAM" id="Phobius"/>
    </source>
</evidence>
<dbReference type="Gene3D" id="3.30.40.10">
    <property type="entry name" value="Zinc/RING finger domain, C3HC4 (zinc finger)"/>
    <property type="match status" value="1"/>
</dbReference>
<evidence type="ECO:0000313" key="13">
    <source>
        <dbReference type="EMBL" id="KAG0717895.1"/>
    </source>
</evidence>
<feature type="compositionally biased region" description="Low complexity" evidence="10">
    <location>
        <begin position="100"/>
        <end position="111"/>
    </location>
</feature>
<gene>
    <name evidence="13" type="primary">March1</name>
    <name evidence="13" type="ORF">GWK47_053524</name>
</gene>
<keyword evidence="5" id="KW-0863">Zinc-finger</keyword>
<evidence type="ECO:0000256" key="6">
    <source>
        <dbReference type="ARBA" id="ARBA00022786"/>
    </source>
</evidence>
<dbReference type="Pfam" id="PF12906">
    <property type="entry name" value="RINGv"/>
    <property type="match status" value="1"/>
</dbReference>
<feature type="transmembrane region" description="Helical" evidence="11">
    <location>
        <begin position="328"/>
        <end position="345"/>
    </location>
</feature>
<evidence type="ECO:0000256" key="1">
    <source>
        <dbReference type="ARBA" id="ARBA00004141"/>
    </source>
</evidence>
<comment type="subcellular location">
    <subcellularLocation>
        <location evidence="1">Membrane</location>
        <topology evidence="1">Multi-pass membrane protein</topology>
    </subcellularLocation>
</comment>
<organism evidence="13 14">
    <name type="scientific">Chionoecetes opilio</name>
    <name type="common">Atlantic snow crab</name>
    <name type="synonym">Cancer opilio</name>
    <dbReference type="NCBI Taxonomy" id="41210"/>
    <lineage>
        <taxon>Eukaryota</taxon>
        <taxon>Metazoa</taxon>
        <taxon>Ecdysozoa</taxon>
        <taxon>Arthropoda</taxon>
        <taxon>Crustacea</taxon>
        <taxon>Multicrustacea</taxon>
        <taxon>Malacostraca</taxon>
        <taxon>Eumalacostraca</taxon>
        <taxon>Eucarida</taxon>
        <taxon>Decapoda</taxon>
        <taxon>Pleocyemata</taxon>
        <taxon>Brachyura</taxon>
        <taxon>Eubrachyura</taxon>
        <taxon>Majoidea</taxon>
        <taxon>Majidae</taxon>
        <taxon>Chionoecetes</taxon>
    </lineage>
</organism>
<feature type="region of interest" description="Disordered" evidence="10">
    <location>
        <begin position="91"/>
        <end position="132"/>
    </location>
</feature>
<feature type="region of interest" description="Disordered" evidence="10">
    <location>
        <begin position="1"/>
        <end position="33"/>
    </location>
</feature>
<feature type="domain" description="RING-CH-type" evidence="12">
    <location>
        <begin position="202"/>
        <end position="267"/>
    </location>
</feature>
<keyword evidence="2" id="KW-0808">Transferase</keyword>
<dbReference type="GO" id="GO:0016020">
    <property type="term" value="C:membrane"/>
    <property type="evidence" value="ECO:0007669"/>
    <property type="project" value="UniProtKB-SubCell"/>
</dbReference>
<accession>A0A8J4XZG8</accession>
<dbReference type="GO" id="GO:0016567">
    <property type="term" value="P:protein ubiquitination"/>
    <property type="evidence" value="ECO:0007669"/>
    <property type="project" value="TreeGrafter"/>
</dbReference>
<feature type="compositionally biased region" description="Pro residues" evidence="10">
    <location>
        <begin position="114"/>
        <end position="123"/>
    </location>
</feature>
<dbReference type="AlphaFoldDB" id="A0A8J4XZG8"/>
<evidence type="ECO:0000256" key="10">
    <source>
        <dbReference type="SAM" id="MobiDB-lite"/>
    </source>
</evidence>
<dbReference type="PANTHER" id="PTHR46065:SF3">
    <property type="entry name" value="FI20425P1"/>
    <property type="match status" value="1"/>
</dbReference>
<evidence type="ECO:0000256" key="4">
    <source>
        <dbReference type="ARBA" id="ARBA00022723"/>
    </source>
</evidence>
<dbReference type="InterPro" id="IPR013083">
    <property type="entry name" value="Znf_RING/FYVE/PHD"/>
</dbReference>
<dbReference type="GO" id="GO:0004842">
    <property type="term" value="F:ubiquitin-protein transferase activity"/>
    <property type="evidence" value="ECO:0007669"/>
    <property type="project" value="TreeGrafter"/>
</dbReference>
<keyword evidence="4" id="KW-0479">Metal-binding</keyword>
<evidence type="ECO:0000256" key="9">
    <source>
        <dbReference type="ARBA" id="ARBA00023136"/>
    </source>
</evidence>
<feature type="transmembrane region" description="Helical" evidence="11">
    <location>
        <begin position="286"/>
        <end position="307"/>
    </location>
</feature>
<evidence type="ECO:0000256" key="8">
    <source>
        <dbReference type="ARBA" id="ARBA00022989"/>
    </source>
</evidence>
<dbReference type="OrthoDB" id="264354at2759"/>
<reference evidence="13" key="1">
    <citation type="submission" date="2020-07" db="EMBL/GenBank/DDBJ databases">
        <title>The High-quality genome of the commercially important snow crab, Chionoecetes opilio.</title>
        <authorList>
            <person name="Jeong J.-H."/>
            <person name="Ryu S."/>
        </authorList>
    </citation>
    <scope>NUCLEOTIDE SEQUENCE</scope>
    <source>
        <strain evidence="13">MADBK_172401_WGS</strain>
        <tissue evidence="13">Digestive gland</tissue>
    </source>
</reference>
<evidence type="ECO:0000256" key="5">
    <source>
        <dbReference type="ARBA" id="ARBA00022771"/>
    </source>
</evidence>
<name>A0A8J4XZG8_CHIOP</name>
<dbReference type="PANTHER" id="PTHR46065">
    <property type="entry name" value="E3 UBIQUITIN-PROTEIN LIGASE MARCH 2/3 FAMILY MEMBER"/>
    <property type="match status" value="1"/>
</dbReference>
<evidence type="ECO:0000256" key="7">
    <source>
        <dbReference type="ARBA" id="ARBA00022833"/>
    </source>
</evidence>
<dbReference type="GO" id="GO:0008270">
    <property type="term" value="F:zinc ion binding"/>
    <property type="evidence" value="ECO:0007669"/>
    <property type="project" value="UniProtKB-KW"/>
</dbReference>
<feature type="compositionally biased region" description="Polar residues" evidence="10">
    <location>
        <begin position="1"/>
        <end position="14"/>
    </location>
</feature>
<keyword evidence="7" id="KW-0862">Zinc</keyword>
<proteinExistence type="predicted"/>
<dbReference type="PROSITE" id="PS51292">
    <property type="entry name" value="ZF_RING_CH"/>
    <property type="match status" value="1"/>
</dbReference>
<sequence>MMSDCTSVSDSESVAVTDLEYDAQSDTERNDAGRVYYEENEPQIVMGSYMFEPEYEVDEQVLAEPEVQQEDLAFLQIMDCGCECDEIPTATPHPHPPHAHPGLSPLSPSQPGGSGPPTPPTPGPSVVKGSVGGEMPAKVTFSFHGDDDDDDDDRCSVMNAIETASLSGSEPGDTFRDHVLHHCAGFPRVPSYSRTGVLSASSSTASMPMCRICHHPQGDGLDSLISPCRCAGTMQYIHQGCLNKWLEVKRCKKSPACELCNYQFHRHKKFRLHHWQLPSCTRADKVLHSVFLFCLVVMAACATITIICFKQDRVPPKKDDAELTKSEVVTLTCGVMFFVAFFVAIHRCRDLRVIFLRNLVGTVLLATHGSTLKTICDALTVAAAACPATAAFQQLKNSCWCWQNGHPLHVKVTFTNDPSRTRRLRDFWFYFK</sequence>
<keyword evidence="6" id="KW-0833">Ubl conjugation pathway</keyword>
<dbReference type="InterPro" id="IPR011016">
    <property type="entry name" value="Znf_RING-CH"/>
</dbReference>
<dbReference type="SUPFAM" id="SSF57850">
    <property type="entry name" value="RING/U-box"/>
    <property type="match status" value="1"/>
</dbReference>
<dbReference type="Proteomes" id="UP000770661">
    <property type="component" value="Unassembled WGS sequence"/>
</dbReference>